<dbReference type="Gene3D" id="3.50.50.60">
    <property type="entry name" value="FAD/NAD(P)-binding domain"/>
    <property type="match status" value="1"/>
</dbReference>
<dbReference type="AlphaFoldDB" id="A0A6L3W3B2"/>
<dbReference type="GO" id="GO:0004497">
    <property type="term" value="F:monooxygenase activity"/>
    <property type="evidence" value="ECO:0007669"/>
    <property type="project" value="UniProtKB-KW"/>
</dbReference>
<dbReference type="PANTHER" id="PTHR13789">
    <property type="entry name" value="MONOOXYGENASE"/>
    <property type="match status" value="1"/>
</dbReference>
<dbReference type="EMBL" id="WBMR01000003">
    <property type="protein sequence ID" value="KAB2388757.1"/>
    <property type="molecule type" value="Genomic_DNA"/>
</dbReference>
<dbReference type="OrthoDB" id="9782160at2"/>
<evidence type="ECO:0000256" key="3">
    <source>
        <dbReference type="SAM" id="MobiDB-lite"/>
    </source>
</evidence>
<organism evidence="5 6">
    <name type="scientific">Actinomadura montaniterrae</name>
    <dbReference type="NCBI Taxonomy" id="1803903"/>
    <lineage>
        <taxon>Bacteria</taxon>
        <taxon>Bacillati</taxon>
        <taxon>Actinomycetota</taxon>
        <taxon>Actinomycetes</taxon>
        <taxon>Streptosporangiales</taxon>
        <taxon>Thermomonosporaceae</taxon>
        <taxon>Actinomadura</taxon>
    </lineage>
</organism>
<keyword evidence="6" id="KW-1185">Reference proteome</keyword>
<dbReference type="SUPFAM" id="SSF51905">
    <property type="entry name" value="FAD/NAD(P)-binding domain"/>
    <property type="match status" value="1"/>
</dbReference>
<evidence type="ECO:0000259" key="4">
    <source>
        <dbReference type="Pfam" id="PF01494"/>
    </source>
</evidence>
<gene>
    <name evidence="5" type="ORF">F9B16_02165</name>
</gene>
<feature type="compositionally biased region" description="Basic residues" evidence="3">
    <location>
        <begin position="18"/>
        <end position="31"/>
    </location>
</feature>
<keyword evidence="1" id="KW-0560">Oxidoreductase</keyword>
<dbReference type="Proteomes" id="UP000483004">
    <property type="component" value="Unassembled WGS sequence"/>
</dbReference>
<evidence type="ECO:0000256" key="1">
    <source>
        <dbReference type="ARBA" id="ARBA00023002"/>
    </source>
</evidence>
<feature type="domain" description="FAD-binding" evidence="4">
    <location>
        <begin position="54"/>
        <end position="389"/>
    </location>
</feature>
<dbReference type="PRINTS" id="PR00420">
    <property type="entry name" value="RNGMNOXGNASE"/>
</dbReference>
<keyword evidence="2" id="KW-0503">Monooxygenase</keyword>
<proteinExistence type="predicted"/>
<dbReference type="InterPro" id="IPR002938">
    <property type="entry name" value="FAD-bd"/>
</dbReference>
<dbReference type="InterPro" id="IPR050493">
    <property type="entry name" value="FAD-dep_Monooxygenase_BioMet"/>
</dbReference>
<sequence>MEPGVRGGRHVAPARPGPFHRRPTPPHARFQRRHQELTGPPHHDWTFMPQPRRILIVGAGIAGLTLANALRDTDAEIRLVDIDSRPIGSGVGLSGNALRALDAHGLLQPVLAGSSLSMHLHMCEADGTTLVYSERPQPEGQPYPDNVVLSRKVLADILLGSLIERGITVQDGVTITEVRQAGDQVITDFTDGESGTFDLVVGADGFNSLIRRRVFGEEFRTGALGQAGYRWLTMGIPSITHGRMYLGADGLKLGLYPLPGNTIYAFVTKPNGRIVRGSDRLVRTEMIEALKQFTFPEAARIRADLPPSNEIHFGPFSAFLMPAPWYRGRVVLIGDAAHVMPPHGSSGAAMAIEDAHVLAEELKQHSCVEEALERFMGRRFRRTQRAVRQSVRQCLAENAADGTGLESPPTIDPAEAKEYWEYLREPI</sequence>
<evidence type="ECO:0000313" key="6">
    <source>
        <dbReference type="Proteomes" id="UP000483004"/>
    </source>
</evidence>
<evidence type="ECO:0000256" key="2">
    <source>
        <dbReference type="ARBA" id="ARBA00023033"/>
    </source>
</evidence>
<dbReference type="Pfam" id="PF01494">
    <property type="entry name" value="FAD_binding_3"/>
    <property type="match status" value="1"/>
</dbReference>
<comment type="caution">
    <text evidence="5">The sequence shown here is derived from an EMBL/GenBank/DDBJ whole genome shotgun (WGS) entry which is preliminary data.</text>
</comment>
<dbReference type="GO" id="GO:0071949">
    <property type="term" value="F:FAD binding"/>
    <property type="evidence" value="ECO:0007669"/>
    <property type="project" value="InterPro"/>
</dbReference>
<protein>
    <submittedName>
        <fullName evidence="5">NAD(P)-binding protein</fullName>
    </submittedName>
</protein>
<dbReference type="PANTHER" id="PTHR13789:SF309">
    <property type="entry name" value="PUTATIVE (AFU_ORTHOLOGUE AFUA_6G14510)-RELATED"/>
    <property type="match status" value="1"/>
</dbReference>
<reference evidence="5 6" key="1">
    <citation type="submission" date="2019-09" db="EMBL/GenBank/DDBJ databases">
        <title>Actinomadura physcomitrii sp. nov., a novel actinomycete isolated from moss [Physcomitrium sphaericum (Ludw) Fuernr].</title>
        <authorList>
            <person name="Liu C."/>
            <person name="Zhuang X."/>
        </authorList>
    </citation>
    <scope>NUCLEOTIDE SEQUENCE [LARGE SCALE GENOMIC DNA]</scope>
    <source>
        <strain evidence="5 6">CYP1-1B</strain>
    </source>
</reference>
<feature type="region of interest" description="Disordered" evidence="3">
    <location>
        <begin position="1"/>
        <end position="31"/>
    </location>
</feature>
<evidence type="ECO:0000313" key="5">
    <source>
        <dbReference type="EMBL" id="KAB2388757.1"/>
    </source>
</evidence>
<accession>A0A6L3W3B2</accession>
<dbReference type="InterPro" id="IPR036188">
    <property type="entry name" value="FAD/NAD-bd_sf"/>
</dbReference>
<name>A0A6L3W3B2_9ACTN</name>